<gene>
    <name evidence="8" type="primary">uraD</name>
    <name evidence="8" type="ORF">GCM10009831_05130</name>
</gene>
<dbReference type="NCBIfam" id="NF010372">
    <property type="entry name" value="PRK13798.1"/>
    <property type="match status" value="1"/>
</dbReference>
<dbReference type="InterPro" id="IPR018020">
    <property type="entry name" value="OHCU_decarboxylase"/>
</dbReference>
<dbReference type="PANTHER" id="PTHR43466:SF1">
    <property type="entry name" value="2-OXO-4-HYDROXY-4-CARBOXY-5-UREIDOIMIDAZOLINE DECARBOXYLASE-RELATED"/>
    <property type="match status" value="1"/>
</dbReference>
<comment type="catalytic activity">
    <reaction evidence="1">
        <text>5-hydroxy-2-oxo-4-ureido-2,5-dihydro-1H-imidazole-5-carboxylate + H(+) = (S)-allantoin + CO2</text>
        <dbReference type="Rhea" id="RHEA:26301"/>
        <dbReference type="ChEBI" id="CHEBI:15378"/>
        <dbReference type="ChEBI" id="CHEBI:15678"/>
        <dbReference type="ChEBI" id="CHEBI:16526"/>
        <dbReference type="ChEBI" id="CHEBI:58639"/>
        <dbReference type="EC" id="4.1.1.97"/>
    </reaction>
</comment>
<dbReference type="Proteomes" id="UP001500383">
    <property type="component" value="Unassembled WGS sequence"/>
</dbReference>
<evidence type="ECO:0000256" key="2">
    <source>
        <dbReference type="ARBA" id="ARBA00004754"/>
    </source>
</evidence>
<name>A0ABN2I7K8_9ACTN</name>
<dbReference type="InterPro" id="IPR036778">
    <property type="entry name" value="OHCU_decarboxylase_sf"/>
</dbReference>
<evidence type="ECO:0000313" key="8">
    <source>
        <dbReference type="EMBL" id="GAA1699746.1"/>
    </source>
</evidence>
<evidence type="ECO:0000259" key="7">
    <source>
        <dbReference type="Pfam" id="PF09349"/>
    </source>
</evidence>
<evidence type="ECO:0000313" key="9">
    <source>
        <dbReference type="Proteomes" id="UP001500383"/>
    </source>
</evidence>
<dbReference type="SUPFAM" id="SSF158694">
    <property type="entry name" value="UraD-Like"/>
    <property type="match status" value="1"/>
</dbReference>
<evidence type="ECO:0000256" key="5">
    <source>
        <dbReference type="ARBA" id="ARBA00022793"/>
    </source>
</evidence>
<keyword evidence="4" id="KW-0659">Purine metabolism</keyword>
<dbReference type="RefSeq" id="WP_344390443.1">
    <property type="nucleotide sequence ID" value="NZ_BAAAQG010000003.1"/>
</dbReference>
<proteinExistence type="predicted"/>
<protein>
    <recommendedName>
        <fullName evidence="3">2-oxo-4-hydroxy-4-carboxy-5-ureidoimidazoline decarboxylase</fullName>
        <ecNumber evidence="3">4.1.1.97</ecNumber>
    </recommendedName>
</protein>
<evidence type="ECO:0000256" key="1">
    <source>
        <dbReference type="ARBA" id="ARBA00001163"/>
    </source>
</evidence>
<evidence type="ECO:0000256" key="3">
    <source>
        <dbReference type="ARBA" id="ARBA00012257"/>
    </source>
</evidence>
<feature type="domain" description="Oxo-4-hydroxy-4-carboxy-5-ureidoimidazoline decarboxylase" evidence="7">
    <location>
        <begin position="22"/>
        <end position="174"/>
    </location>
</feature>
<keyword evidence="5" id="KW-0210">Decarboxylase</keyword>
<keyword evidence="9" id="KW-1185">Reference proteome</keyword>
<comment type="pathway">
    <text evidence="2">Purine metabolism; urate degradation; (S)-allantoin from urate: step 3/3.</text>
</comment>
<accession>A0ABN2I7K8</accession>
<dbReference type="Gene3D" id="1.10.3330.10">
    <property type="entry name" value="Oxo-4-hydroxy-4-carboxy-5-ureidoimidazoline decarboxylase"/>
    <property type="match status" value="1"/>
</dbReference>
<sequence length="182" mass="19009">MPQNTTATTATDAPALRGFDTVPADDLLPILTELSGSAGWAQAMLEGRPYRSRESLHAAARRVLAEQSDAEVLAAVDAHPPIGAGAGAAAEPVGDASAREQSAAATADAELARRLSEGQRRHAEHFGHAFLVCATGMSAQEIAGELDRRIALGAAEELACTREHLARINALRLDRLLDTGAL</sequence>
<organism evidence="8 9">
    <name type="scientific">Dietzia cercidiphylli</name>
    <dbReference type="NCBI Taxonomy" id="498199"/>
    <lineage>
        <taxon>Bacteria</taxon>
        <taxon>Bacillati</taxon>
        <taxon>Actinomycetota</taxon>
        <taxon>Actinomycetes</taxon>
        <taxon>Mycobacteriales</taxon>
        <taxon>Dietziaceae</taxon>
        <taxon>Dietzia</taxon>
    </lineage>
</organism>
<keyword evidence="6" id="KW-0456">Lyase</keyword>
<evidence type="ECO:0000256" key="6">
    <source>
        <dbReference type="ARBA" id="ARBA00023239"/>
    </source>
</evidence>
<dbReference type="EC" id="4.1.1.97" evidence="3"/>
<dbReference type="EMBL" id="BAAAQG010000003">
    <property type="protein sequence ID" value="GAA1699746.1"/>
    <property type="molecule type" value="Genomic_DNA"/>
</dbReference>
<dbReference type="Pfam" id="PF09349">
    <property type="entry name" value="OHCU_decarbox"/>
    <property type="match status" value="1"/>
</dbReference>
<comment type="caution">
    <text evidence="8">The sequence shown here is derived from an EMBL/GenBank/DDBJ whole genome shotgun (WGS) entry which is preliminary data.</text>
</comment>
<reference evidence="8 9" key="1">
    <citation type="journal article" date="2019" name="Int. J. Syst. Evol. Microbiol.">
        <title>The Global Catalogue of Microorganisms (GCM) 10K type strain sequencing project: providing services to taxonomists for standard genome sequencing and annotation.</title>
        <authorList>
            <consortium name="The Broad Institute Genomics Platform"/>
            <consortium name="The Broad Institute Genome Sequencing Center for Infectious Disease"/>
            <person name="Wu L."/>
            <person name="Ma J."/>
        </authorList>
    </citation>
    <scope>NUCLEOTIDE SEQUENCE [LARGE SCALE GENOMIC DNA]</scope>
    <source>
        <strain evidence="8 9">JCM 16002</strain>
    </source>
</reference>
<evidence type="ECO:0000256" key="4">
    <source>
        <dbReference type="ARBA" id="ARBA00022631"/>
    </source>
</evidence>
<dbReference type="PANTHER" id="PTHR43466">
    <property type="entry name" value="2-OXO-4-HYDROXY-4-CARBOXY-5-UREIDOIMIDAZOLINE DECARBOXYLASE-RELATED"/>
    <property type="match status" value="1"/>
</dbReference>